<evidence type="ECO:0000256" key="4">
    <source>
        <dbReference type="ARBA" id="ARBA00022679"/>
    </source>
</evidence>
<evidence type="ECO:0000256" key="11">
    <source>
        <dbReference type="HAMAP-Rule" id="MF_01497"/>
    </source>
</evidence>
<keyword evidence="5 11" id="KW-0479">Metal-binding</keyword>
<dbReference type="SUPFAM" id="SSF56112">
    <property type="entry name" value="Protein kinase-like (PK-like)"/>
    <property type="match status" value="1"/>
</dbReference>
<feature type="site" description="ATP" evidence="11">
    <location>
        <position position="76"/>
    </location>
</feature>
<evidence type="ECO:0000256" key="2">
    <source>
        <dbReference type="ARBA" id="ARBA00022527"/>
    </source>
</evidence>
<protein>
    <recommendedName>
        <fullName evidence="11">Stress response kinase A</fullName>
        <ecNumber evidence="11">2.7.11.1</ecNumber>
    </recommendedName>
    <alternativeName>
        <fullName evidence="11">Serine/threonine-protein kinase SrkA</fullName>
    </alternativeName>
</protein>
<dbReference type="NCBIfam" id="NF008738">
    <property type="entry name" value="PRK11768.1"/>
    <property type="match status" value="1"/>
</dbReference>
<comment type="subcellular location">
    <subcellularLocation>
        <location evidence="11">Cytoplasm</location>
    </subcellularLocation>
</comment>
<dbReference type="GO" id="GO:0004674">
    <property type="term" value="F:protein serine/threonine kinase activity"/>
    <property type="evidence" value="ECO:0007669"/>
    <property type="project" value="UniProtKB-KW"/>
</dbReference>
<dbReference type="Gene3D" id="3.30.200.70">
    <property type="match status" value="1"/>
</dbReference>
<comment type="similarity">
    <text evidence="11">Belongs to the SrkA/RdoA protein kinase family.</text>
</comment>
<dbReference type="Gene3D" id="1.10.510.10">
    <property type="entry name" value="Transferase(Phosphotransferase) domain 1"/>
    <property type="match status" value="1"/>
</dbReference>
<gene>
    <name evidence="11" type="primary">srkA</name>
    <name evidence="13" type="ORF">OFY17_06550</name>
</gene>
<dbReference type="RefSeq" id="WP_263529931.1">
    <property type="nucleotide sequence ID" value="NZ_JAOVZB010000002.1"/>
</dbReference>
<dbReference type="Pfam" id="PF01636">
    <property type="entry name" value="APH"/>
    <property type="match status" value="1"/>
</dbReference>
<keyword evidence="7 11" id="KW-0418">Kinase</keyword>
<feature type="active site" evidence="11">
    <location>
        <position position="260"/>
    </location>
</feature>
<evidence type="ECO:0000256" key="1">
    <source>
        <dbReference type="ARBA" id="ARBA00022490"/>
    </source>
</evidence>
<dbReference type="InterPro" id="IPR032882">
    <property type="entry name" value="SrkA/RdoA"/>
</dbReference>
<keyword evidence="1 11" id="KW-0963">Cytoplasm</keyword>
<keyword evidence="6 11" id="KW-0547">Nucleotide-binding</keyword>
<dbReference type="EMBL" id="JAOVZB010000002">
    <property type="protein sequence ID" value="MCV2402551.1"/>
    <property type="molecule type" value="Genomic_DNA"/>
</dbReference>
<evidence type="ECO:0000256" key="7">
    <source>
        <dbReference type="ARBA" id="ARBA00022777"/>
    </source>
</evidence>
<dbReference type="PANTHER" id="PTHR39573">
    <property type="entry name" value="STRESS RESPONSE KINASE A"/>
    <property type="match status" value="1"/>
</dbReference>
<keyword evidence="4 11" id="KW-0808">Transferase</keyword>
<feature type="binding site" evidence="11">
    <location>
        <position position="248"/>
    </location>
    <ligand>
        <name>Mg(2+)</name>
        <dbReference type="ChEBI" id="CHEBI:18420"/>
    </ligand>
</feature>
<feature type="binding site" evidence="11">
    <location>
        <position position="260"/>
    </location>
    <ligand>
        <name>Mg(2+)</name>
        <dbReference type="ChEBI" id="CHEBI:18420"/>
    </ligand>
</feature>
<evidence type="ECO:0000256" key="6">
    <source>
        <dbReference type="ARBA" id="ARBA00022741"/>
    </source>
</evidence>
<dbReference type="Gene3D" id="1.20.1270.170">
    <property type="match status" value="1"/>
</dbReference>
<keyword evidence="3 11" id="KW-0597">Phosphoprotein</keyword>
<comment type="catalytic activity">
    <reaction evidence="11">
        <text>L-threonyl-[protein] + ATP = O-phospho-L-threonyl-[protein] + ADP + H(+)</text>
        <dbReference type="Rhea" id="RHEA:46608"/>
        <dbReference type="Rhea" id="RHEA-COMP:11060"/>
        <dbReference type="Rhea" id="RHEA-COMP:11605"/>
        <dbReference type="ChEBI" id="CHEBI:15378"/>
        <dbReference type="ChEBI" id="CHEBI:30013"/>
        <dbReference type="ChEBI" id="CHEBI:30616"/>
        <dbReference type="ChEBI" id="CHEBI:61977"/>
        <dbReference type="ChEBI" id="CHEBI:456216"/>
        <dbReference type="EC" id="2.7.11.1"/>
    </reaction>
</comment>
<dbReference type="EC" id="2.7.11.1" evidence="11"/>
<evidence type="ECO:0000256" key="5">
    <source>
        <dbReference type="ARBA" id="ARBA00022723"/>
    </source>
</evidence>
<evidence type="ECO:0000256" key="10">
    <source>
        <dbReference type="ARBA" id="ARBA00023016"/>
    </source>
</evidence>
<evidence type="ECO:0000256" key="9">
    <source>
        <dbReference type="ARBA" id="ARBA00022842"/>
    </source>
</evidence>
<comment type="caution">
    <text evidence="13">The sequence shown here is derived from an EMBL/GenBank/DDBJ whole genome shotgun (WGS) entry which is preliminary data.</text>
</comment>
<proteinExistence type="inferred from homology"/>
<comment type="cofactor">
    <cofactor evidence="11">
        <name>Mg(2+)</name>
        <dbReference type="ChEBI" id="CHEBI:18420"/>
    </cofactor>
</comment>
<keyword evidence="9 11" id="KW-0460">Magnesium</keyword>
<comment type="function">
    <text evidence="11">A protein kinase that phosphorylates Ser and Thr residues. Probably acts to suppress the effects of stress linked to accumulation of reactive oxygen species. Probably involved in the extracytoplasmic stress response.</text>
</comment>
<evidence type="ECO:0000259" key="12">
    <source>
        <dbReference type="Pfam" id="PF01636"/>
    </source>
</evidence>
<comment type="catalytic activity">
    <reaction evidence="11">
        <text>L-seryl-[protein] + ATP = O-phospho-L-seryl-[protein] + ADP + H(+)</text>
        <dbReference type="Rhea" id="RHEA:17989"/>
        <dbReference type="Rhea" id="RHEA-COMP:9863"/>
        <dbReference type="Rhea" id="RHEA-COMP:11604"/>
        <dbReference type="ChEBI" id="CHEBI:15378"/>
        <dbReference type="ChEBI" id="CHEBI:29999"/>
        <dbReference type="ChEBI" id="CHEBI:30616"/>
        <dbReference type="ChEBI" id="CHEBI:83421"/>
        <dbReference type="ChEBI" id="CHEBI:456216"/>
        <dbReference type="EC" id="2.7.11.1"/>
    </reaction>
</comment>
<feature type="active site" description="Proton acceptor" evidence="11">
    <location>
        <position position="243"/>
    </location>
</feature>
<name>A0ABT2YRM7_9GAMM</name>
<feature type="domain" description="Aminoglycoside phosphotransferase" evidence="12">
    <location>
        <begin position="74"/>
        <end position="300"/>
    </location>
</feature>
<reference evidence="13 14" key="1">
    <citation type="submission" date="2022-10" db="EMBL/GenBank/DDBJ databases">
        <title>Marinomonas transparenta sp. nov. and Marinomonas sargassi sp. nov., isolated from marine alga (Sargassum natans (L.) Gaillon).</title>
        <authorList>
            <person name="Wang Y."/>
        </authorList>
    </citation>
    <scope>NUCLEOTIDE SEQUENCE [LARGE SCALE GENOMIC DNA]</scope>
    <source>
        <strain evidence="13 14">C2222</strain>
    </source>
</reference>
<evidence type="ECO:0000256" key="3">
    <source>
        <dbReference type="ARBA" id="ARBA00022553"/>
    </source>
</evidence>
<dbReference type="Proteomes" id="UP001209713">
    <property type="component" value="Unassembled WGS sequence"/>
</dbReference>
<evidence type="ECO:0000313" key="14">
    <source>
        <dbReference type="Proteomes" id="UP001209713"/>
    </source>
</evidence>
<evidence type="ECO:0000313" key="13">
    <source>
        <dbReference type="EMBL" id="MCV2402551.1"/>
    </source>
</evidence>
<keyword evidence="10 11" id="KW-0346">Stress response</keyword>
<dbReference type="HAMAP" id="MF_01497">
    <property type="entry name" value="SrkA_kinase"/>
    <property type="match status" value="1"/>
</dbReference>
<sequence length="364" mass="42296">MLFNPSPQQALAISHRPRYGHLLALLKQHAFYFLIILRRFSMTSDHPFSILVPDVILDAVESTGIWSDSRIYPLNSYENRVYQVGIEDAPAVIAKFYRPERWNEAQILEEHETLLTLKEKGVPVVAPMQFEGKSLFSHQGLHFCLSPRLIGQHPEADNLDQLYQLGELIGQVHQGMSSEPFKARISVTPLDQLDNAAKTILSGQFMPEKLKTIYRKQVEILREKSQARINDYWPTQLRPVHGDSHRSNLMLHEGQFHLLDFDDCQNGVAVQDIWLHLTQTENPRQQLSELIEGYEAYLPFETRELDLIDVFKSVRVIQYAAWLQNRWSDPAFKKAFAWFGSEDYWLNHLNELKNCELEWGNISR</sequence>
<organism evidence="13 14">
    <name type="scientific">Marinomonas sargassi</name>
    <dbReference type="NCBI Taxonomy" id="2984494"/>
    <lineage>
        <taxon>Bacteria</taxon>
        <taxon>Pseudomonadati</taxon>
        <taxon>Pseudomonadota</taxon>
        <taxon>Gammaproteobacteria</taxon>
        <taxon>Oceanospirillales</taxon>
        <taxon>Oceanospirillaceae</taxon>
        <taxon>Marinomonas</taxon>
    </lineage>
</organism>
<dbReference type="PANTHER" id="PTHR39573:SF1">
    <property type="entry name" value="STRESS RESPONSE KINASE A"/>
    <property type="match status" value="1"/>
</dbReference>
<keyword evidence="8 11" id="KW-0067">ATP-binding</keyword>
<keyword evidence="14" id="KW-1185">Reference proteome</keyword>
<keyword evidence="2 11" id="KW-0723">Serine/threonine-protein kinase</keyword>
<dbReference type="InterPro" id="IPR011009">
    <property type="entry name" value="Kinase-like_dom_sf"/>
</dbReference>
<accession>A0ABT2YRM7</accession>
<dbReference type="InterPro" id="IPR002575">
    <property type="entry name" value="Aminoglycoside_PTrfase"/>
</dbReference>
<comment type="subunit">
    <text evidence="11">Monomer.</text>
</comment>
<evidence type="ECO:0000256" key="8">
    <source>
        <dbReference type="ARBA" id="ARBA00022840"/>
    </source>
</evidence>